<evidence type="ECO:0000256" key="6">
    <source>
        <dbReference type="SAM" id="MobiDB-lite"/>
    </source>
</evidence>
<evidence type="ECO:0000259" key="8">
    <source>
        <dbReference type="PROSITE" id="PS51380"/>
    </source>
</evidence>
<evidence type="ECO:0000259" key="9">
    <source>
        <dbReference type="PROSITE" id="PS51382"/>
    </source>
</evidence>
<dbReference type="PROSITE" id="PS51380">
    <property type="entry name" value="EXS"/>
    <property type="match status" value="1"/>
</dbReference>
<feature type="transmembrane region" description="Helical" evidence="7">
    <location>
        <begin position="562"/>
        <end position="581"/>
    </location>
</feature>
<feature type="transmembrane region" description="Helical" evidence="7">
    <location>
        <begin position="743"/>
        <end position="763"/>
    </location>
</feature>
<feature type="compositionally biased region" description="Low complexity" evidence="6">
    <location>
        <begin position="66"/>
        <end position="99"/>
    </location>
</feature>
<organism evidence="10 11">
    <name type="scientific">Emiliania huxleyi (strain CCMP1516)</name>
    <dbReference type="NCBI Taxonomy" id="280463"/>
    <lineage>
        <taxon>Eukaryota</taxon>
        <taxon>Haptista</taxon>
        <taxon>Haptophyta</taxon>
        <taxon>Prymnesiophyceae</taxon>
        <taxon>Isochrysidales</taxon>
        <taxon>Noelaerhabdaceae</taxon>
        <taxon>Emiliania</taxon>
    </lineage>
</organism>
<dbReference type="GO" id="GO:0005886">
    <property type="term" value="C:plasma membrane"/>
    <property type="evidence" value="ECO:0007669"/>
    <property type="project" value="TreeGrafter"/>
</dbReference>
<dbReference type="GO" id="GO:0005794">
    <property type="term" value="C:Golgi apparatus"/>
    <property type="evidence" value="ECO:0007669"/>
    <property type="project" value="TreeGrafter"/>
</dbReference>
<dbReference type="Proteomes" id="UP000013827">
    <property type="component" value="Unassembled WGS sequence"/>
</dbReference>
<dbReference type="GO" id="GO:0016036">
    <property type="term" value="P:cellular response to phosphate starvation"/>
    <property type="evidence" value="ECO:0007669"/>
    <property type="project" value="TreeGrafter"/>
</dbReference>
<dbReference type="KEGG" id="ehx:EMIHUDRAFT_450575"/>
<feature type="domain" description="EXS" evidence="8">
    <location>
        <begin position="485"/>
        <end position="730"/>
    </location>
</feature>
<evidence type="ECO:0008006" key="12">
    <source>
        <dbReference type="Google" id="ProtNLM"/>
    </source>
</evidence>
<evidence type="ECO:0000256" key="5">
    <source>
        <dbReference type="ARBA" id="ARBA00023136"/>
    </source>
</evidence>
<keyword evidence="4 7" id="KW-1133">Transmembrane helix</keyword>
<evidence type="ECO:0000256" key="7">
    <source>
        <dbReference type="SAM" id="Phobius"/>
    </source>
</evidence>
<dbReference type="PANTHER" id="PTHR10783">
    <property type="entry name" value="XENOTROPIC AND POLYTROPIC RETROVIRUS RECEPTOR 1-RELATED"/>
    <property type="match status" value="1"/>
</dbReference>
<comment type="similarity">
    <text evidence="2">Belongs to the SYG1 (TC 2.A.94) family.</text>
</comment>
<keyword evidence="3 7" id="KW-0812">Transmembrane</keyword>
<dbReference type="EnsemblProtists" id="EOD24673">
    <property type="protein sequence ID" value="EOD24673"/>
    <property type="gene ID" value="EMIHUDRAFT_450575"/>
</dbReference>
<dbReference type="Pfam" id="PF03105">
    <property type="entry name" value="SPX"/>
    <property type="match status" value="1"/>
</dbReference>
<dbReference type="InterPro" id="IPR004331">
    <property type="entry name" value="SPX_dom"/>
</dbReference>
<dbReference type="RefSeq" id="XP_005777102.1">
    <property type="nucleotide sequence ID" value="XM_005777045.1"/>
</dbReference>
<keyword evidence="11" id="KW-1185">Reference proteome</keyword>
<feature type="compositionally biased region" description="Basic and acidic residues" evidence="6">
    <location>
        <begin position="163"/>
        <end position="175"/>
    </location>
</feature>
<feature type="region of interest" description="Disordered" evidence="6">
    <location>
        <begin position="38"/>
        <end position="103"/>
    </location>
</feature>
<evidence type="ECO:0000256" key="1">
    <source>
        <dbReference type="ARBA" id="ARBA00004141"/>
    </source>
</evidence>
<evidence type="ECO:0000256" key="4">
    <source>
        <dbReference type="ARBA" id="ARBA00022989"/>
    </source>
</evidence>
<dbReference type="Pfam" id="PF03124">
    <property type="entry name" value="EXS"/>
    <property type="match status" value="2"/>
</dbReference>
<dbReference type="GO" id="GO:0006817">
    <property type="term" value="P:phosphate ion transport"/>
    <property type="evidence" value="ECO:0007669"/>
    <property type="project" value="TreeGrafter"/>
</dbReference>
<reference evidence="11" key="1">
    <citation type="journal article" date="2013" name="Nature">
        <title>Pan genome of the phytoplankton Emiliania underpins its global distribution.</title>
        <authorList>
            <person name="Read B.A."/>
            <person name="Kegel J."/>
            <person name="Klute M.J."/>
            <person name="Kuo A."/>
            <person name="Lefebvre S.C."/>
            <person name="Maumus F."/>
            <person name="Mayer C."/>
            <person name="Miller J."/>
            <person name="Monier A."/>
            <person name="Salamov A."/>
            <person name="Young J."/>
            <person name="Aguilar M."/>
            <person name="Claverie J.M."/>
            <person name="Frickenhaus S."/>
            <person name="Gonzalez K."/>
            <person name="Herman E.K."/>
            <person name="Lin Y.C."/>
            <person name="Napier J."/>
            <person name="Ogata H."/>
            <person name="Sarno A.F."/>
            <person name="Shmutz J."/>
            <person name="Schroeder D."/>
            <person name="de Vargas C."/>
            <person name="Verret F."/>
            <person name="von Dassow P."/>
            <person name="Valentin K."/>
            <person name="Van de Peer Y."/>
            <person name="Wheeler G."/>
            <person name="Dacks J.B."/>
            <person name="Delwiche C.F."/>
            <person name="Dyhrman S.T."/>
            <person name="Glockner G."/>
            <person name="John U."/>
            <person name="Richards T."/>
            <person name="Worden A.Z."/>
            <person name="Zhang X."/>
            <person name="Grigoriev I.V."/>
            <person name="Allen A.E."/>
            <person name="Bidle K."/>
            <person name="Borodovsky M."/>
            <person name="Bowler C."/>
            <person name="Brownlee C."/>
            <person name="Cock J.M."/>
            <person name="Elias M."/>
            <person name="Gladyshev V.N."/>
            <person name="Groth M."/>
            <person name="Guda C."/>
            <person name="Hadaegh A."/>
            <person name="Iglesias-Rodriguez M.D."/>
            <person name="Jenkins J."/>
            <person name="Jones B.M."/>
            <person name="Lawson T."/>
            <person name="Leese F."/>
            <person name="Lindquist E."/>
            <person name="Lobanov A."/>
            <person name="Lomsadze A."/>
            <person name="Malik S.B."/>
            <person name="Marsh M.E."/>
            <person name="Mackinder L."/>
            <person name="Mock T."/>
            <person name="Mueller-Roeber B."/>
            <person name="Pagarete A."/>
            <person name="Parker M."/>
            <person name="Probert I."/>
            <person name="Quesneville H."/>
            <person name="Raines C."/>
            <person name="Rensing S.A."/>
            <person name="Riano-Pachon D.M."/>
            <person name="Richier S."/>
            <person name="Rokitta S."/>
            <person name="Shiraiwa Y."/>
            <person name="Soanes D.M."/>
            <person name="van der Giezen M."/>
            <person name="Wahlund T.M."/>
            <person name="Williams B."/>
            <person name="Wilson W."/>
            <person name="Wolfe G."/>
            <person name="Wurch L.L."/>
        </authorList>
    </citation>
    <scope>NUCLEOTIDE SEQUENCE</scope>
</reference>
<protein>
    <recommendedName>
        <fullName evidence="12">EXS domain-containing protein</fullName>
    </recommendedName>
</protein>
<dbReference type="GO" id="GO:0000822">
    <property type="term" value="F:inositol hexakisphosphate binding"/>
    <property type="evidence" value="ECO:0007669"/>
    <property type="project" value="TreeGrafter"/>
</dbReference>
<dbReference type="PaxDb" id="2903-EOD24673"/>
<accession>A0A0D3JMD8</accession>
<evidence type="ECO:0000313" key="10">
    <source>
        <dbReference type="EnsemblProtists" id="EOD24673"/>
    </source>
</evidence>
<dbReference type="GeneID" id="17270220"/>
<comment type="subcellular location">
    <subcellularLocation>
        <location evidence="1">Membrane</location>
        <topology evidence="1">Multi-pass membrane protein</topology>
    </subcellularLocation>
</comment>
<feature type="domain" description="SPX" evidence="9">
    <location>
        <begin position="1"/>
        <end position="276"/>
    </location>
</feature>
<dbReference type="AlphaFoldDB" id="A0A0D3JMD8"/>
<evidence type="ECO:0000256" key="3">
    <source>
        <dbReference type="ARBA" id="ARBA00022692"/>
    </source>
</evidence>
<evidence type="ECO:0000313" key="11">
    <source>
        <dbReference type="Proteomes" id="UP000013827"/>
    </source>
</evidence>
<feature type="transmembrane region" description="Helical" evidence="7">
    <location>
        <begin position="363"/>
        <end position="387"/>
    </location>
</feature>
<feature type="region of interest" description="Disordered" evidence="6">
    <location>
        <begin position="158"/>
        <end position="211"/>
    </location>
</feature>
<dbReference type="eggNOG" id="KOG1162">
    <property type="taxonomic scope" value="Eukaryota"/>
</dbReference>
<proteinExistence type="inferred from homology"/>
<dbReference type="PANTHER" id="PTHR10783:SF103">
    <property type="entry name" value="SOLUTE CARRIER FAMILY 53 MEMBER 1"/>
    <property type="match status" value="1"/>
</dbReference>
<reference evidence="10" key="2">
    <citation type="submission" date="2024-10" db="UniProtKB">
        <authorList>
            <consortium name="EnsemblProtists"/>
        </authorList>
    </citation>
    <scope>IDENTIFICATION</scope>
</reference>
<dbReference type="InterPro" id="IPR004342">
    <property type="entry name" value="EXS_C"/>
</dbReference>
<name>A0A0D3JMD8_EMIH1</name>
<dbReference type="HOGENOM" id="CLU_361873_0_0_1"/>
<feature type="transmembrane region" description="Helical" evidence="7">
    <location>
        <begin position="526"/>
        <end position="542"/>
    </location>
</feature>
<dbReference type="PROSITE" id="PS51382">
    <property type="entry name" value="SPX"/>
    <property type="match status" value="1"/>
</dbReference>
<evidence type="ECO:0000256" key="2">
    <source>
        <dbReference type="ARBA" id="ARBA00009665"/>
    </source>
</evidence>
<keyword evidence="5 7" id="KW-0472">Membrane</keyword>
<sequence length="773" mass="85093">MKFSERLEANKRPKWSGQYIEYKALNDLIDAIVERGCESEDNEAQEAAPAREERSACAPLLSSEQPSAAREALPAAGSAGASPSRSPARSRAASRPQSPFGRSGSVVSLVEMVMKRRVRAEDFTGCVLAQSDKVEAFYCATLASVREQLALYLPELQTEEADGGGRDLETPREPEAQGGSRQRLADGSFAGSLQIPSPPPDEGDSRPPSRLRNWEEMAHGRERDSLQRAVSSLHPATLQQLPQLPQRAGRKRLAAKPLLMAHVNTLSFVAHDELKRIEAQIERGYAAAFCDANVQVARAELLVRRERGGSATQRGVAVSSPPGGLALGLRLGVAAVLATWLFWDLVVDTRVLPLPSARKADLQYAVIFHLPVYRLSLAVASCFYLWAAACSVWKRARVNYLFLFELRDDEARDRALVLDPGAALALGTQQLTLCLLSLLLFSKCMLSELDLDASLFPAPAPSSRRALAAFFSTPFSPVSLWSSFVGDIVTSLVRPLVDLAYSSCYVFSGERVAHDTRRRVPALPNALKYAVALLVVLFGALHPAVSSGQRLRTSDYNPWVQYAWLAAYLGATLYAFLWDVAMDWRLVEMSQLACCRCGAGRLREERMVFRSHRAYYGAIAADLVLRFGWAATLAAVGAEQIPRYHHHHHAHAPPPASPDWLHETLQHATPASEFLAWALQTLVIGLELVRRCFWAVLRLEAEHLYNTEGFRRIDNVPMHFDRKAQEERPELEPKSRVQLLLELGSYLLLLAALATLSAVTRGLEGGSPGSPSP</sequence>